<feature type="region of interest" description="Disordered" evidence="1">
    <location>
        <begin position="1"/>
        <end position="136"/>
    </location>
</feature>
<evidence type="ECO:0000256" key="1">
    <source>
        <dbReference type="SAM" id="MobiDB-lite"/>
    </source>
</evidence>
<accession>A0A9W6WXD8</accession>
<proteinExistence type="predicted"/>
<gene>
    <name evidence="2" type="ORF">Pfra01_000276500</name>
</gene>
<comment type="caution">
    <text evidence="2">The sequence shown here is derived from an EMBL/GenBank/DDBJ whole genome shotgun (WGS) entry which is preliminary data.</text>
</comment>
<dbReference type="EMBL" id="BSXT01000222">
    <property type="protein sequence ID" value="GMF21238.1"/>
    <property type="molecule type" value="Genomic_DNA"/>
</dbReference>
<organism evidence="2 3">
    <name type="scientific">Phytophthora fragariaefolia</name>
    <dbReference type="NCBI Taxonomy" id="1490495"/>
    <lineage>
        <taxon>Eukaryota</taxon>
        <taxon>Sar</taxon>
        <taxon>Stramenopiles</taxon>
        <taxon>Oomycota</taxon>
        <taxon>Peronosporomycetes</taxon>
        <taxon>Peronosporales</taxon>
        <taxon>Peronosporaceae</taxon>
        <taxon>Phytophthora</taxon>
    </lineage>
</organism>
<protein>
    <submittedName>
        <fullName evidence="2">Unnamed protein product</fullName>
    </submittedName>
</protein>
<name>A0A9W6WXD8_9STRA</name>
<dbReference type="AlphaFoldDB" id="A0A9W6WXD8"/>
<evidence type="ECO:0000313" key="2">
    <source>
        <dbReference type="EMBL" id="GMF21238.1"/>
    </source>
</evidence>
<keyword evidence="3" id="KW-1185">Reference proteome</keyword>
<evidence type="ECO:0000313" key="3">
    <source>
        <dbReference type="Proteomes" id="UP001165121"/>
    </source>
</evidence>
<sequence>MATHPTFYVGLHKPYHPAVAIDPSGSDLPSTDEGHFPPLPAVPPSQESGLGRSAQRDPLGGARRDPPRSRPVSRAFESNRGARTRSAAPPRRSPHIATAGSSPDRVRDQGGPHAEVSPSHSAADDVSPQGHRDQPR</sequence>
<reference evidence="2" key="1">
    <citation type="submission" date="2023-04" db="EMBL/GenBank/DDBJ databases">
        <title>Phytophthora fragariaefolia NBRC 109709.</title>
        <authorList>
            <person name="Ichikawa N."/>
            <person name="Sato H."/>
            <person name="Tonouchi N."/>
        </authorList>
    </citation>
    <scope>NUCLEOTIDE SEQUENCE</scope>
    <source>
        <strain evidence="2">NBRC 109709</strain>
    </source>
</reference>
<dbReference type="Proteomes" id="UP001165121">
    <property type="component" value="Unassembled WGS sequence"/>
</dbReference>